<comment type="similarity">
    <text evidence="2">Belongs to the SPCS1 family.</text>
</comment>
<feature type="transmembrane region" description="Helical" evidence="9">
    <location>
        <begin position="53"/>
        <end position="73"/>
    </location>
</feature>
<accession>A0AB34KHJ5</accession>
<evidence type="ECO:0000256" key="6">
    <source>
        <dbReference type="ARBA" id="ARBA00022989"/>
    </source>
</evidence>
<keyword evidence="6 9" id="KW-1133">Transmembrane helix</keyword>
<dbReference type="GO" id="GO:0045047">
    <property type="term" value="P:protein targeting to ER"/>
    <property type="evidence" value="ECO:0007669"/>
    <property type="project" value="TreeGrafter"/>
</dbReference>
<dbReference type="GO" id="GO:0006465">
    <property type="term" value="P:signal peptide processing"/>
    <property type="evidence" value="ECO:0007669"/>
    <property type="project" value="InterPro"/>
</dbReference>
<dbReference type="InterPro" id="IPR009542">
    <property type="entry name" value="Spc1/SPCS1"/>
</dbReference>
<evidence type="ECO:0000313" key="11">
    <source>
        <dbReference type="Proteomes" id="UP000803884"/>
    </source>
</evidence>
<evidence type="ECO:0000313" key="10">
    <source>
        <dbReference type="EMBL" id="KAL1582723.1"/>
    </source>
</evidence>
<evidence type="ECO:0000256" key="1">
    <source>
        <dbReference type="ARBA" id="ARBA00004477"/>
    </source>
</evidence>
<evidence type="ECO:0000256" key="7">
    <source>
        <dbReference type="ARBA" id="ARBA00023136"/>
    </source>
</evidence>
<dbReference type="GeneID" id="96010012"/>
<evidence type="ECO:0000256" key="2">
    <source>
        <dbReference type="ARBA" id="ARBA00005245"/>
    </source>
</evidence>
<sequence length="110" mass="12069">MDALLDQARDIWEGEIDFRGQSLADNLTTFLLIASSVISVLVGFTTQDIYKTLYVGLGGTALTFLLVVPQWPYFNQKPEPWLPARVQKASAASRVDLGGVQIEVDGKRVG</sequence>
<dbReference type="AlphaFoldDB" id="A0AB34KHJ5"/>
<gene>
    <name evidence="10" type="ORF">WHR41_08570</name>
</gene>
<dbReference type="PANTHER" id="PTHR13202:SF0">
    <property type="entry name" value="SIGNAL PEPTIDASE COMPLEX SUBUNIT 1"/>
    <property type="match status" value="1"/>
</dbReference>
<dbReference type="RefSeq" id="XP_069225830.1">
    <property type="nucleotide sequence ID" value="XM_069377174.1"/>
</dbReference>
<dbReference type="EMBL" id="JAAQHG020000045">
    <property type="protein sequence ID" value="KAL1582723.1"/>
    <property type="molecule type" value="Genomic_DNA"/>
</dbReference>
<feature type="transmembrane region" description="Helical" evidence="9">
    <location>
        <begin position="27"/>
        <end position="46"/>
    </location>
</feature>
<evidence type="ECO:0000256" key="5">
    <source>
        <dbReference type="ARBA" id="ARBA00022824"/>
    </source>
</evidence>
<evidence type="ECO:0000256" key="3">
    <source>
        <dbReference type="ARBA" id="ARBA00017059"/>
    </source>
</evidence>
<keyword evidence="5" id="KW-0256">Endoplasmic reticulum</keyword>
<dbReference type="GO" id="GO:0005787">
    <property type="term" value="C:signal peptidase complex"/>
    <property type="evidence" value="ECO:0007669"/>
    <property type="project" value="InterPro"/>
</dbReference>
<keyword evidence="4 9" id="KW-0812">Transmembrane</keyword>
<comment type="function">
    <text evidence="8">Component of the signal peptidase complex (SPC) which catalyzes the cleavage of N-terminal signal sequences from nascent proteins as they are translocated into the lumen of the endoplasmic reticulum. Dispensable for SPC enzymatic activity.</text>
</comment>
<proteinExistence type="inferred from homology"/>
<dbReference type="Pfam" id="PF06645">
    <property type="entry name" value="SPC12"/>
    <property type="match status" value="1"/>
</dbReference>
<comment type="caution">
    <text evidence="10">The sequence shown here is derived from an EMBL/GenBank/DDBJ whole genome shotgun (WGS) entry which is preliminary data.</text>
</comment>
<evidence type="ECO:0000256" key="8">
    <source>
        <dbReference type="ARBA" id="ARBA00045204"/>
    </source>
</evidence>
<reference evidence="10 11" key="1">
    <citation type="journal article" date="2020" name="Microbiol. Resour. Announc.">
        <title>Draft Genome Sequence of a Cladosporium Species Isolated from the Mesophotic Ascidian Didemnum maculosum.</title>
        <authorList>
            <person name="Gioti A."/>
            <person name="Siaperas R."/>
            <person name="Nikolaivits E."/>
            <person name="Le Goff G."/>
            <person name="Ouazzani J."/>
            <person name="Kotoulas G."/>
            <person name="Topakas E."/>
        </authorList>
    </citation>
    <scope>NUCLEOTIDE SEQUENCE [LARGE SCALE GENOMIC DNA]</scope>
    <source>
        <strain evidence="10 11">TM138-S3</strain>
    </source>
</reference>
<evidence type="ECO:0000256" key="9">
    <source>
        <dbReference type="SAM" id="Phobius"/>
    </source>
</evidence>
<name>A0AB34KHJ5_9PEZI</name>
<dbReference type="Proteomes" id="UP000803884">
    <property type="component" value="Unassembled WGS sequence"/>
</dbReference>
<organism evidence="10 11">
    <name type="scientific">Cladosporium halotolerans</name>
    <dbReference type="NCBI Taxonomy" id="1052096"/>
    <lineage>
        <taxon>Eukaryota</taxon>
        <taxon>Fungi</taxon>
        <taxon>Dikarya</taxon>
        <taxon>Ascomycota</taxon>
        <taxon>Pezizomycotina</taxon>
        <taxon>Dothideomycetes</taxon>
        <taxon>Dothideomycetidae</taxon>
        <taxon>Cladosporiales</taxon>
        <taxon>Cladosporiaceae</taxon>
        <taxon>Cladosporium</taxon>
    </lineage>
</organism>
<keyword evidence="11" id="KW-1185">Reference proteome</keyword>
<dbReference type="PANTHER" id="PTHR13202">
    <property type="entry name" value="MICROSOMAL SIGNAL PEPTIDASE 12 KDA SUBUNIT"/>
    <property type="match status" value="1"/>
</dbReference>
<evidence type="ECO:0000256" key="4">
    <source>
        <dbReference type="ARBA" id="ARBA00022692"/>
    </source>
</evidence>
<comment type="subcellular location">
    <subcellularLocation>
        <location evidence="1">Endoplasmic reticulum membrane</location>
        <topology evidence="1">Multi-pass membrane protein</topology>
    </subcellularLocation>
</comment>
<keyword evidence="7 9" id="KW-0472">Membrane</keyword>
<protein>
    <recommendedName>
        <fullName evidence="3">Signal peptidase complex subunit 1</fullName>
    </recommendedName>
</protein>